<dbReference type="AlphaFoldDB" id="A0A6L9SE28"/>
<dbReference type="GO" id="GO:0008483">
    <property type="term" value="F:transaminase activity"/>
    <property type="evidence" value="ECO:0007669"/>
    <property type="project" value="UniProtKB-KW"/>
</dbReference>
<dbReference type="Pfam" id="PF00266">
    <property type="entry name" value="Aminotran_5"/>
    <property type="match status" value="1"/>
</dbReference>
<keyword evidence="2" id="KW-0663">Pyridoxal phosphate</keyword>
<dbReference type="PANTHER" id="PTHR43586:SF24">
    <property type="entry name" value="BLR4730 PROTEIN"/>
    <property type="match status" value="1"/>
</dbReference>
<dbReference type="InterPro" id="IPR015424">
    <property type="entry name" value="PyrdxlP-dep_Trfase"/>
</dbReference>
<evidence type="ECO:0000256" key="2">
    <source>
        <dbReference type="ARBA" id="ARBA00022898"/>
    </source>
</evidence>
<comment type="similarity">
    <text evidence="3">Belongs to the class-V pyridoxal-phosphate-dependent aminotransferase family.</text>
</comment>
<dbReference type="InterPro" id="IPR000192">
    <property type="entry name" value="Aminotrans_V_dom"/>
</dbReference>
<organism evidence="6 7">
    <name type="scientific">Phytoactinopolyspora halotolerans</name>
    <dbReference type="NCBI Taxonomy" id="1981512"/>
    <lineage>
        <taxon>Bacteria</taxon>
        <taxon>Bacillati</taxon>
        <taxon>Actinomycetota</taxon>
        <taxon>Actinomycetes</taxon>
        <taxon>Jiangellales</taxon>
        <taxon>Jiangellaceae</taxon>
        <taxon>Phytoactinopolyspora</taxon>
    </lineage>
</organism>
<name>A0A6L9SE28_9ACTN</name>
<comment type="caution">
    <text evidence="6">The sequence shown here is derived from an EMBL/GenBank/DDBJ whole genome shotgun (WGS) entry which is preliminary data.</text>
</comment>
<evidence type="ECO:0000259" key="5">
    <source>
        <dbReference type="Pfam" id="PF00266"/>
    </source>
</evidence>
<protein>
    <submittedName>
        <fullName evidence="6">Aminotransferase class V-fold PLP-dependent enzyme</fullName>
    </submittedName>
</protein>
<evidence type="ECO:0000256" key="4">
    <source>
        <dbReference type="RuleBase" id="RU004504"/>
    </source>
</evidence>
<evidence type="ECO:0000256" key="3">
    <source>
        <dbReference type="RuleBase" id="RU004075"/>
    </source>
</evidence>
<comment type="cofactor">
    <cofactor evidence="1 4">
        <name>pyridoxal 5'-phosphate</name>
        <dbReference type="ChEBI" id="CHEBI:597326"/>
    </cofactor>
</comment>
<keyword evidence="6" id="KW-0032">Aminotransferase</keyword>
<feature type="domain" description="Aminotransferase class V" evidence="5">
    <location>
        <begin position="20"/>
        <end position="380"/>
    </location>
</feature>
<dbReference type="Proteomes" id="UP000475214">
    <property type="component" value="Unassembled WGS sequence"/>
</dbReference>
<gene>
    <name evidence="6" type="ORF">G1H10_25500</name>
</gene>
<evidence type="ECO:0000313" key="6">
    <source>
        <dbReference type="EMBL" id="NEE03526.1"/>
    </source>
</evidence>
<keyword evidence="7" id="KW-1185">Reference proteome</keyword>
<dbReference type="Gene3D" id="3.90.1150.10">
    <property type="entry name" value="Aspartate Aminotransferase, domain 1"/>
    <property type="match status" value="1"/>
</dbReference>
<dbReference type="SUPFAM" id="SSF53383">
    <property type="entry name" value="PLP-dependent transferases"/>
    <property type="match status" value="1"/>
</dbReference>
<evidence type="ECO:0000313" key="7">
    <source>
        <dbReference type="Proteomes" id="UP000475214"/>
    </source>
</evidence>
<dbReference type="PANTHER" id="PTHR43586">
    <property type="entry name" value="CYSTEINE DESULFURASE"/>
    <property type="match status" value="1"/>
</dbReference>
<accession>A0A6L9SE28</accession>
<dbReference type="Gene3D" id="3.40.640.10">
    <property type="entry name" value="Type I PLP-dependent aspartate aminotransferase-like (Major domain)"/>
    <property type="match status" value="1"/>
</dbReference>
<evidence type="ECO:0000256" key="1">
    <source>
        <dbReference type="ARBA" id="ARBA00001933"/>
    </source>
</evidence>
<sequence>MIDVEKVRRDTPACERVTHLNNAGAALAPQPVVDALTGHIELEATIGGYEAAERAAASVERFYPAVAELIGARPDEIAYVENATRAWDLAFFAIPFRRGDRILTTTSEYASNGIAFRQVAQRHGVRVDVVPDDEHGQISVDALAVELERGDVRLVAVNHVPTHNGLVNPAADIGRLCRAAGVLFLLDACQSVGQLAVDVAEVQCDMLSATGRKFLRGPRGTGFLYVRRDVVSDLEPPMLDLVSATWTSPDTYEIRSDARRFENFERNMAGQIALGVAADYASALGIEVIEQRVTRLAADLRERLTATPGVAVRDRGAQRCGIVAFTVDGSEPEQVRDMLRGRGINVSVTHGSELYDRNALPRAVRASVHYYNTENELDRLVNALAP</sequence>
<dbReference type="InterPro" id="IPR015422">
    <property type="entry name" value="PyrdxlP-dep_Trfase_small"/>
</dbReference>
<dbReference type="PROSITE" id="PS00595">
    <property type="entry name" value="AA_TRANSFER_CLASS_5"/>
    <property type="match status" value="1"/>
</dbReference>
<keyword evidence="6" id="KW-0808">Transferase</keyword>
<dbReference type="InterPro" id="IPR020578">
    <property type="entry name" value="Aminotrans_V_PyrdxlP_BS"/>
</dbReference>
<dbReference type="InterPro" id="IPR015421">
    <property type="entry name" value="PyrdxlP-dep_Trfase_major"/>
</dbReference>
<reference evidence="6 7" key="1">
    <citation type="submission" date="2020-02" db="EMBL/GenBank/DDBJ databases">
        <authorList>
            <person name="Li X.-J."/>
            <person name="Han X.-M."/>
        </authorList>
    </citation>
    <scope>NUCLEOTIDE SEQUENCE [LARGE SCALE GENOMIC DNA]</scope>
    <source>
        <strain evidence="6 7">CCTCC AB 2017055</strain>
    </source>
</reference>
<proteinExistence type="inferred from homology"/>
<dbReference type="EMBL" id="JAAGOA010000023">
    <property type="protein sequence ID" value="NEE03526.1"/>
    <property type="molecule type" value="Genomic_DNA"/>
</dbReference>